<sequence>METASADFGGFSSIDRQVESFAQPQSHAVSGEYKCANFRLSATAQQSGKLIGGENVWQPSYRGWLDDVNELSRSFEYKPVEKLRAVTISLDGTPCL</sequence>
<reference evidence="1" key="1">
    <citation type="submission" date="2022-10" db="EMBL/GenBank/DDBJ databases">
        <title>Completed Genome Sequence of two octocoral isolated bacterium, Endozoicomonas euniceicola EF212T and Endozoicomonas gorgoniicola PS125T.</title>
        <authorList>
            <person name="Chiou Y.-J."/>
            <person name="Chen Y.-H."/>
        </authorList>
    </citation>
    <scope>NUCLEOTIDE SEQUENCE</scope>
    <source>
        <strain evidence="1">EF212</strain>
    </source>
</reference>
<proteinExistence type="predicted"/>
<protein>
    <submittedName>
        <fullName evidence="1">Uncharacterized protein</fullName>
    </submittedName>
</protein>
<dbReference type="EMBL" id="CP103300">
    <property type="protein sequence ID" value="UYM14113.1"/>
    <property type="molecule type" value="Genomic_DNA"/>
</dbReference>
<dbReference type="RefSeq" id="WP_262595516.1">
    <property type="nucleotide sequence ID" value="NZ_CP103300.1"/>
</dbReference>
<accession>A0ABY6GPT5</accession>
<dbReference type="Proteomes" id="UP001163255">
    <property type="component" value="Chromosome"/>
</dbReference>
<gene>
    <name evidence="1" type="ORF">NX720_14480</name>
</gene>
<keyword evidence="2" id="KW-1185">Reference proteome</keyword>
<organism evidence="1 2">
    <name type="scientific">Endozoicomonas euniceicola</name>
    <dbReference type="NCBI Taxonomy" id="1234143"/>
    <lineage>
        <taxon>Bacteria</taxon>
        <taxon>Pseudomonadati</taxon>
        <taxon>Pseudomonadota</taxon>
        <taxon>Gammaproteobacteria</taxon>
        <taxon>Oceanospirillales</taxon>
        <taxon>Endozoicomonadaceae</taxon>
        <taxon>Endozoicomonas</taxon>
    </lineage>
</organism>
<evidence type="ECO:0000313" key="2">
    <source>
        <dbReference type="Proteomes" id="UP001163255"/>
    </source>
</evidence>
<name>A0ABY6GPT5_9GAMM</name>
<evidence type="ECO:0000313" key="1">
    <source>
        <dbReference type="EMBL" id="UYM14113.1"/>
    </source>
</evidence>